<organism evidence="5 6">
    <name type="scientific">Nocardia aurantiaca</name>
    <dbReference type="NCBI Taxonomy" id="2675850"/>
    <lineage>
        <taxon>Bacteria</taxon>
        <taxon>Bacillati</taxon>
        <taxon>Actinomycetota</taxon>
        <taxon>Actinomycetes</taxon>
        <taxon>Mycobacteriales</taxon>
        <taxon>Nocardiaceae</taxon>
        <taxon>Nocardia</taxon>
    </lineage>
</organism>
<dbReference type="InterPro" id="IPR036388">
    <property type="entry name" value="WH-like_DNA-bd_sf"/>
</dbReference>
<evidence type="ECO:0000256" key="3">
    <source>
        <dbReference type="ARBA" id="ARBA00023163"/>
    </source>
</evidence>
<proteinExistence type="predicted"/>
<comment type="caution">
    <text evidence="5">The sequence shown here is derived from an EMBL/GenBank/DDBJ whole genome shotgun (WGS) entry which is preliminary data.</text>
</comment>
<reference evidence="5 6" key="1">
    <citation type="submission" date="2019-11" db="EMBL/GenBank/DDBJ databases">
        <title>Nocardia sp. nov. CT2-14 isolated from soil.</title>
        <authorList>
            <person name="Kanchanasin P."/>
            <person name="Tanasupawat S."/>
            <person name="Yuki M."/>
            <person name="Kudo T."/>
        </authorList>
    </citation>
    <scope>NUCLEOTIDE SEQUENCE [LARGE SCALE GENOMIC DNA]</scope>
    <source>
        <strain evidence="5 6">CT2-14</strain>
    </source>
</reference>
<dbReference type="Pfam" id="PF01047">
    <property type="entry name" value="MarR"/>
    <property type="match status" value="1"/>
</dbReference>
<keyword evidence="1" id="KW-0805">Transcription regulation</keyword>
<accession>A0A6I3KXP8</accession>
<evidence type="ECO:0000313" key="6">
    <source>
        <dbReference type="Proteomes" id="UP000432464"/>
    </source>
</evidence>
<keyword evidence="3" id="KW-0804">Transcription</keyword>
<gene>
    <name evidence="5" type="ORF">GLP40_15900</name>
</gene>
<evidence type="ECO:0000256" key="1">
    <source>
        <dbReference type="ARBA" id="ARBA00023015"/>
    </source>
</evidence>
<dbReference type="SUPFAM" id="SSF46785">
    <property type="entry name" value="Winged helix' DNA-binding domain"/>
    <property type="match status" value="1"/>
</dbReference>
<dbReference type="InterPro" id="IPR000835">
    <property type="entry name" value="HTH_MarR-typ"/>
</dbReference>
<dbReference type="AlphaFoldDB" id="A0A6I3KXP8"/>
<keyword evidence="2" id="KW-0238">DNA-binding</keyword>
<keyword evidence="6" id="KW-1185">Reference proteome</keyword>
<name>A0A6I3KXP8_9NOCA</name>
<dbReference type="RefSeq" id="WP_154788718.1">
    <property type="nucleotide sequence ID" value="NZ_WMBB01000007.1"/>
</dbReference>
<sequence>MAAPTPDDVLRSRLGYLLKHAYNRLADDIGTALRPLGIDSRELAILVLLDATDTPLSQLDVAQRLGIDRTTMTQFTDTLEDKGLLARRRSPEDRRKNIVELTPDGHARLVAAEQVRAEAEARFLAPLGDGGPGLIAALRTLTR</sequence>
<dbReference type="GO" id="GO:0003677">
    <property type="term" value="F:DNA binding"/>
    <property type="evidence" value="ECO:0007669"/>
    <property type="project" value="UniProtKB-KW"/>
</dbReference>
<dbReference type="PANTHER" id="PTHR42756:SF1">
    <property type="entry name" value="TRANSCRIPTIONAL REPRESSOR OF EMRAB OPERON"/>
    <property type="match status" value="1"/>
</dbReference>
<dbReference type="PANTHER" id="PTHR42756">
    <property type="entry name" value="TRANSCRIPTIONAL REGULATOR, MARR"/>
    <property type="match status" value="1"/>
</dbReference>
<feature type="domain" description="HTH marR-type" evidence="4">
    <location>
        <begin position="11"/>
        <end position="143"/>
    </location>
</feature>
<dbReference type="SMART" id="SM00347">
    <property type="entry name" value="HTH_MARR"/>
    <property type="match status" value="1"/>
</dbReference>
<dbReference type="EMBL" id="WMBB01000007">
    <property type="protein sequence ID" value="MTE14241.1"/>
    <property type="molecule type" value="Genomic_DNA"/>
</dbReference>
<dbReference type="InterPro" id="IPR036390">
    <property type="entry name" value="WH_DNA-bd_sf"/>
</dbReference>
<protein>
    <submittedName>
        <fullName evidence="5">MarR family transcriptional regulator</fullName>
    </submittedName>
</protein>
<evidence type="ECO:0000259" key="4">
    <source>
        <dbReference type="PROSITE" id="PS50995"/>
    </source>
</evidence>
<dbReference type="GO" id="GO:0003700">
    <property type="term" value="F:DNA-binding transcription factor activity"/>
    <property type="evidence" value="ECO:0007669"/>
    <property type="project" value="InterPro"/>
</dbReference>
<dbReference type="Proteomes" id="UP000432464">
    <property type="component" value="Unassembled WGS sequence"/>
</dbReference>
<dbReference type="PROSITE" id="PS50995">
    <property type="entry name" value="HTH_MARR_2"/>
    <property type="match status" value="1"/>
</dbReference>
<dbReference type="Gene3D" id="1.10.10.10">
    <property type="entry name" value="Winged helix-like DNA-binding domain superfamily/Winged helix DNA-binding domain"/>
    <property type="match status" value="1"/>
</dbReference>
<dbReference type="PRINTS" id="PR00598">
    <property type="entry name" value="HTHMARR"/>
</dbReference>
<evidence type="ECO:0000313" key="5">
    <source>
        <dbReference type="EMBL" id="MTE14241.1"/>
    </source>
</evidence>
<evidence type="ECO:0000256" key="2">
    <source>
        <dbReference type="ARBA" id="ARBA00023125"/>
    </source>
</evidence>